<protein>
    <submittedName>
        <fullName evidence="2">Uncharacterized protein</fullName>
    </submittedName>
</protein>
<proteinExistence type="predicted"/>
<dbReference type="EMBL" id="JASSZA010000016">
    <property type="protein sequence ID" value="KAK2091800.1"/>
    <property type="molecule type" value="Genomic_DNA"/>
</dbReference>
<feature type="compositionally biased region" description="Basic and acidic residues" evidence="1">
    <location>
        <begin position="173"/>
        <end position="187"/>
    </location>
</feature>
<feature type="region of interest" description="Disordered" evidence="1">
    <location>
        <begin position="54"/>
        <end position="222"/>
    </location>
</feature>
<reference evidence="2 3" key="1">
    <citation type="submission" date="2023-05" db="EMBL/GenBank/DDBJ databases">
        <title>B98-5 Cell Line De Novo Hybrid Assembly: An Optical Mapping Approach.</title>
        <authorList>
            <person name="Kananen K."/>
            <person name="Auerbach J.A."/>
            <person name="Kautto E."/>
            <person name="Blachly J.S."/>
        </authorList>
    </citation>
    <scope>NUCLEOTIDE SEQUENCE [LARGE SCALE GENOMIC DNA]</scope>
    <source>
        <strain evidence="2">B95-8</strain>
        <tissue evidence="2">Cell line</tissue>
    </source>
</reference>
<dbReference type="Proteomes" id="UP001266305">
    <property type="component" value="Unassembled WGS sequence"/>
</dbReference>
<sequence>MKRSEVRVAGEFSYLSDEEHLRRSAAEAAAAGARQPRPQQRTWPLRKRLFAFPKPLCPGPADPAWPHREEIDEKSSRGRKERAHRLPGSRSRQERRGRDSLGSWGTLAELGPSGAQTSQLQLQRRPAPRTLSCDQRPAPRPPRPAPGPADPSRHSLPRRAAHSPARSPGQPRLQRDAWRPTRGEERGTQLARPLPPVHRAAGSPARLRQRREPRGGRPPRRS</sequence>
<gene>
    <name evidence="2" type="ORF">P7K49_031084</name>
</gene>
<accession>A0ABQ9U4T9</accession>
<comment type="caution">
    <text evidence="2">The sequence shown here is derived from an EMBL/GenBank/DDBJ whole genome shotgun (WGS) entry which is preliminary data.</text>
</comment>
<keyword evidence="3" id="KW-1185">Reference proteome</keyword>
<organism evidence="2 3">
    <name type="scientific">Saguinus oedipus</name>
    <name type="common">Cotton-top tamarin</name>
    <name type="synonym">Oedipomidas oedipus</name>
    <dbReference type="NCBI Taxonomy" id="9490"/>
    <lineage>
        <taxon>Eukaryota</taxon>
        <taxon>Metazoa</taxon>
        <taxon>Chordata</taxon>
        <taxon>Craniata</taxon>
        <taxon>Vertebrata</taxon>
        <taxon>Euteleostomi</taxon>
        <taxon>Mammalia</taxon>
        <taxon>Eutheria</taxon>
        <taxon>Euarchontoglires</taxon>
        <taxon>Primates</taxon>
        <taxon>Haplorrhini</taxon>
        <taxon>Platyrrhini</taxon>
        <taxon>Cebidae</taxon>
        <taxon>Callitrichinae</taxon>
        <taxon>Saguinus</taxon>
    </lineage>
</organism>
<feature type="compositionally biased region" description="Pro residues" evidence="1">
    <location>
        <begin position="138"/>
        <end position="149"/>
    </location>
</feature>
<evidence type="ECO:0000313" key="2">
    <source>
        <dbReference type="EMBL" id="KAK2091800.1"/>
    </source>
</evidence>
<name>A0ABQ9U4T9_SAGOE</name>
<feature type="compositionally biased region" description="Basic and acidic residues" evidence="1">
    <location>
        <begin position="65"/>
        <end position="78"/>
    </location>
</feature>
<evidence type="ECO:0000256" key="1">
    <source>
        <dbReference type="SAM" id="MobiDB-lite"/>
    </source>
</evidence>
<evidence type="ECO:0000313" key="3">
    <source>
        <dbReference type="Proteomes" id="UP001266305"/>
    </source>
</evidence>